<dbReference type="EMBL" id="JAANER010000006">
    <property type="protein sequence ID" value="KAG9188091.1"/>
    <property type="molecule type" value="Genomic_DNA"/>
</dbReference>
<keyword evidence="4" id="KW-0560">Oxidoreductase</keyword>
<comment type="caution">
    <text evidence="7">The sequence shown here is derived from an EMBL/GenBank/DDBJ whole genome shotgun (WGS) entry which is preliminary data.</text>
</comment>
<dbReference type="GO" id="GO:0004656">
    <property type="term" value="F:procollagen-proline 4-dioxygenase activity"/>
    <property type="evidence" value="ECO:0007669"/>
    <property type="project" value="TreeGrafter"/>
</dbReference>
<evidence type="ECO:0000313" key="7">
    <source>
        <dbReference type="EMBL" id="KAG9188091.1"/>
    </source>
</evidence>
<keyword evidence="2" id="KW-0479">Metal-binding</keyword>
<gene>
    <name evidence="7" type="ORF">G6011_02014</name>
</gene>
<reference evidence="7" key="1">
    <citation type="submission" date="2021-07" db="EMBL/GenBank/DDBJ databases">
        <title>Genome Resource of American Ginseng Black Spot Pathogen Alternaria panax.</title>
        <authorList>
            <person name="Qiu C."/>
            <person name="Wang W."/>
            <person name="Liu Z."/>
        </authorList>
    </citation>
    <scope>NUCLEOTIDE SEQUENCE</scope>
    <source>
        <strain evidence="7">BNCC115425</strain>
    </source>
</reference>
<evidence type="ECO:0000256" key="1">
    <source>
        <dbReference type="ARBA" id="ARBA00001961"/>
    </source>
</evidence>
<dbReference type="PANTHER" id="PTHR10869">
    <property type="entry name" value="PROLYL 4-HYDROXYLASE ALPHA SUBUNIT"/>
    <property type="match status" value="1"/>
</dbReference>
<keyword evidence="8" id="KW-1185">Reference proteome</keyword>
<dbReference type="Pfam" id="PF13640">
    <property type="entry name" value="2OG-FeII_Oxy_3"/>
    <property type="match status" value="1"/>
</dbReference>
<protein>
    <recommendedName>
        <fullName evidence="6">Prolyl 4-hydroxylase alpha subunit domain-containing protein</fullName>
    </recommendedName>
</protein>
<evidence type="ECO:0000313" key="8">
    <source>
        <dbReference type="Proteomes" id="UP001199106"/>
    </source>
</evidence>
<evidence type="ECO:0000259" key="6">
    <source>
        <dbReference type="SMART" id="SM00702"/>
    </source>
</evidence>
<dbReference type="AlphaFoldDB" id="A0AAD4FEC8"/>
<feature type="domain" description="Prolyl 4-hydroxylase alpha subunit" evidence="6">
    <location>
        <begin position="66"/>
        <end position="272"/>
    </location>
</feature>
<evidence type="ECO:0000256" key="3">
    <source>
        <dbReference type="ARBA" id="ARBA00022964"/>
    </source>
</evidence>
<evidence type="ECO:0000256" key="2">
    <source>
        <dbReference type="ARBA" id="ARBA00022723"/>
    </source>
</evidence>
<dbReference type="InterPro" id="IPR045054">
    <property type="entry name" value="P4HA-like"/>
</dbReference>
<comment type="cofactor">
    <cofactor evidence="1">
        <name>L-ascorbate</name>
        <dbReference type="ChEBI" id="CHEBI:38290"/>
    </cofactor>
</comment>
<dbReference type="GO" id="GO:0005506">
    <property type="term" value="F:iron ion binding"/>
    <property type="evidence" value="ECO:0007669"/>
    <property type="project" value="InterPro"/>
</dbReference>
<dbReference type="Gene3D" id="2.60.120.620">
    <property type="entry name" value="q2cbj1_9rhob like domain"/>
    <property type="match status" value="1"/>
</dbReference>
<keyword evidence="3" id="KW-0223">Dioxygenase</keyword>
<evidence type="ECO:0000256" key="5">
    <source>
        <dbReference type="ARBA" id="ARBA00023004"/>
    </source>
</evidence>
<dbReference type="InterPro" id="IPR006620">
    <property type="entry name" value="Pro_4_hyd_alph"/>
</dbReference>
<dbReference type="PANTHER" id="PTHR10869:SF246">
    <property type="entry name" value="TRANSMEMBRANE PROLYL 4-HYDROXYLASE"/>
    <property type="match status" value="1"/>
</dbReference>
<organism evidence="7 8">
    <name type="scientific">Alternaria panax</name>
    <dbReference type="NCBI Taxonomy" id="48097"/>
    <lineage>
        <taxon>Eukaryota</taxon>
        <taxon>Fungi</taxon>
        <taxon>Dikarya</taxon>
        <taxon>Ascomycota</taxon>
        <taxon>Pezizomycotina</taxon>
        <taxon>Dothideomycetes</taxon>
        <taxon>Pleosporomycetidae</taxon>
        <taxon>Pleosporales</taxon>
        <taxon>Pleosporineae</taxon>
        <taxon>Pleosporaceae</taxon>
        <taxon>Alternaria</taxon>
        <taxon>Alternaria sect. Panax</taxon>
    </lineage>
</organism>
<accession>A0AAD4FEC8</accession>
<name>A0AAD4FEC8_9PLEO</name>
<dbReference type="GO" id="GO:0031418">
    <property type="term" value="F:L-ascorbic acid binding"/>
    <property type="evidence" value="ECO:0007669"/>
    <property type="project" value="InterPro"/>
</dbReference>
<sequence>MAADKVLPAGFKEDLLHAHERRTPSEPSPPPSTFTLSDGFLEGPAPNLTRCKVDFKKAGILENEKAWAVILDGVLSEDECNTLVQAAEVTTNGKWERAMVNVGGGMQALYEDTRKCGRIIWDDKDIMVKLWARIEASVPEIHRLQNWALVTGNGPVKRGETWRVTRLNERGRYLKYTGGEYFKPHCDGTYETPDRTERSYFTLHLYLNDAVLKNGEKQLEGGATTFFNGRMNHRVDVVPKTGRVLLFQHRNLIHSGDDVVKGIKYTLRTDIMYAMDKDVASGPEE</sequence>
<keyword evidence="5" id="KW-0408">Iron</keyword>
<dbReference type="InterPro" id="IPR044862">
    <property type="entry name" value="Pro_4_hyd_alph_FE2OG_OXY"/>
</dbReference>
<proteinExistence type="predicted"/>
<evidence type="ECO:0000256" key="4">
    <source>
        <dbReference type="ARBA" id="ARBA00023002"/>
    </source>
</evidence>
<dbReference type="Proteomes" id="UP001199106">
    <property type="component" value="Unassembled WGS sequence"/>
</dbReference>
<dbReference type="SMART" id="SM00702">
    <property type="entry name" value="P4Hc"/>
    <property type="match status" value="1"/>
</dbReference>
<dbReference type="GO" id="GO:0005783">
    <property type="term" value="C:endoplasmic reticulum"/>
    <property type="evidence" value="ECO:0007669"/>
    <property type="project" value="TreeGrafter"/>
</dbReference>